<keyword evidence="2" id="KW-1185">Reference proteome</keyword>
<name>A0A926UTE5_9CYAN</name>
<sequence>MKILTVAIAGLVASTLFLDTAWARQAEKVQSVHNFAIIAIICNFCQCSATN</sequence>
<comment type="caution">
    <text evidence="1">The sequence shown here is derived from an EMBL/GenBank/DDBJ whole genome shotgun (WGS) entry which is preliminary data.</text>
</comment>
<gene>
    <name evidence="1" type="ORF">H6F44_10280</name>
</gene>
<reference evidence="1" key="1">
    <citation type="journal article" date="2015" name="ISME J.">
        <title>Draft Genome Sequence of Streptomyces incarnatus NRRL8089, which Produces the Nucleoside Antibiotic Sinefungin.</title>
        <authorList>
            <person name="Oshima K."/>
            <person name="Hattori M."/>
            <person name="Shimizu H."/>
            <person name="Fukuda K."/>
            <person name="Nemoto M."/>
            <person name="Inagaki K."/>
            <person name="Tamura T."/>
        </authorList>
    </citation>
    <scope>NUCLEOTIDE SEQUENCE</scope>
    <source>
        <strain evidence="1">FACHB-1277</strain>
    </source>
</reference>
<proteinExistence type="predicted"/>
<evidence type="ECO:0000313" key="2">
    <source>
        <dbReference type="Proteomes" id="UP000631421"/>
    </source>
</evidence>
<protein>
    <submittedName>
        <fullName evidence="1">Uncharacterized protein</fullName>
    </submittedName>
</protein>
<dbReference type="RefSeq" id="WP_190350868.1">
    <property type="nucleotide sequence ID" value="NZ_JACJPY010000027.1"/>
</dbReference>
<evidence type="ECO:0000313" key="1">
    <source>
        <dbReference type="EMBL" id="MBD2150503.1"/>
    </source>
</evidence>
<organism evidence="1 2">
    <name type="scientific">Pseudanabaena cinerea FACHB-1277</name>
    <dbReference type="NCBI Taxonomy" id="2949581"/>
    <lineage>
        <taxon>Bacteria</taxon>
        <taxon>Bacillati</taxon>
        <taxon>Cyanobacteriota</taxon>
        <taxon>Cyanophyceae</taxon>
        <taxon>Pseudanabaenales</taxon>
        <taxon>Pseudanabaenaceae</taxon>
        <taxon>Pseudanabaena</taxon>
        <taxon>Pseudanabaena cinerea</taxon>
    </lineage>
</organism>
<dbReference type="Proteomes" id="UP000631421">
    <property type="component" value="Unassembled WGS sequence"/>
</dbReference>
<accession>A0A926UTE5</accession>
<dbReference type="AlphaFoldDB" id="A0A926UTE5"/>
<reference evidence="1" key="2">
    <citation type="submission" date="2020-08" db="EMBL/GenBank/DDBJ databases">
        <authorList>
            <person name="Chen M."/>
            <person name="Teng W."/>
            <person name="Zhao L."/>
            <person name="Hu C."/>
            <person name="Zhou Y."/>
            <person name="Han B."/>
            <person name="Song L."/>
            <person name="Shu W."/>
        </authorList>
    </citation>
    <scope>NUCLEOTIDE SEQUENCE</scope>
    <source>
        <strain evidence="1">FACHB-1277</strain>
    </source>
</reference>
<dbReference type="EMBL" id="JACJPY010000027">
    <property type="protein sequence ID" value="MBD2150503.1"/>
    <property type="molecule type" value="Genomic_DNA"/>
</dbReference>